<keyword evidence="2 6" id="KW-0472">Membrane</keyword>
<dbReference type="GO" id="GO:0043165">
    <property type="term" value="P:Gram-negative-bacterium-type cell outer membrane assembly"/>
    <property type="evidence" value="ECO:0007669"/>
    <property type="project" value="UniProtKB-UniRule"/>
</dbReference>
<comment type="similarity">
    <text evidence="6">Belongs to the LptE lipoprotein family.</text>
</comment>
<gene>
    <name evidence="6" type="primary">lptE</name>
    <name evidence="7" type="ORF">D934_12625</name>
</gene>
<dbReference type="Proteomes" id="UP000027215">
    <property type="component" value="Chromosome"/>
</dbReference>
<dbReference type="Pfam" id="PF04390">
    <property type="entry name" value="LptE"/>
    <property type="match status" value="1"/>
</dbReference>
<accession>A0A060H560</accession>
<comment type="function">
    <text evidence="6">Together with LptD, is involved in the assembly of lipopolysaccharide (LPS) at the surface of the outer membrane. Required for the proper assembly of LptD. Binds LPS and may serve as the LPS recognition site at the outer membrane.</text>
</comment>
<evidence type="ECO:0000256" key="1">
    <source>
        <dbReference type="ARBA" id="ARBA00022729"/>
    </source>
</evidence>
<name>A0A060H560_XYLFS</name>
<sequence>MIKLLTPFTALALIAGLTGCDFHLRNKLNLPGNLPQSPNTNQNLPPNVPALLIQSSIKYSELEKFVRRGLHASGVVIVDDPTATGIAQLKILSESWGDLPTAIDIQGRAQEYSLRYAAIFTMIDGNGEVVVPQQVIELSRDYLSPPVDATGTTTEREILANELRRDMSASILRRIDSVIRSRLEKRELLEQAKLPSPATSGA</sequence>
<keyword evidence="5 6" id="KW-0449">Lipoprotein</keyword>
<comment type="subunit">
    <text evidence="6">Component of the lipopolysaccharide transport and assembly complex. Interacts with LptD.</text>
</comment>
<dbReference type="AlphaFoldDB" id="A0A060H560"/>
<protein>
    <recommendedName>
        <fullName evidence="6">LPS-assembly lipoprotein LptE</fullName>
    </recommendedName>
</protein>
<evidence type="ECO:0000256" key="5">
    <source>
        <dbReference type="ARBA" id="ARBA00023288"/>
    </source>
</evidence>
<dbReference type="GO" id="GO:0015920">
    <property type="term" value="P:lipopolysaccharide transport"/>
    <property type="evidence" value="ECO:0007669"/>
    <property type="project" value="TreeGrafter"/>
</dbReference>
<evidence type="ECO:0000313" key="7">
    <source>
        <dbReference type="EMBL" id="AIC10733.1"/>
    </source>
</evidence>
<organism evidence="7 8">
    <name type="scientific">Xylella fastidiosa subsp. sandyi Ann-1</name>
    <dbReference type="NCBI Taxonomy" id="155920"/>
    <lineage>
        <taxon>Bacteria</taxon>
        <taxon>Pseudomonadati</taxon>
        <taxon>Pseudomonadota</taxon>
        <taxon>Gammaproteobacteria</taxon>
        <taxon>Lysobacterales</taxon>
        <taxon>Lysobacteraceae</taxon>
        <taxon>Xylella</taxon>
    </lineage>
</organism>
<dbReference type="GO" id="GO:0009279">
    <property type="term" value="C:cell outer membrane"/>
    <property type="evidence" value="ECO:0007669"/>
    <property type="project" value="UniProtKB-SubCell"/>
</dbReference>
<proteinExistence type="inferred from homology"/>
<dbReference type="RefSeq" id="WP_024749064.1">
    <property type="nucleotide sequence ID" value="NZ_CP006696.1"/>
</dbReference>
<evidence type="ECO:0000256" key="4">
    <source>
        <dbReference type="ARBA" id="ARBA00023237"/>
    </source>
</evidence>
<dbReference type="InterPro" id="IPR007485">
    <property type="entry name" value="LPS_assembly_LptE"/>
</dbReference>
<dbReference type="GO" id="GO:1990351">
    <property type="term" value="C:transporter complex"/>
    <property type="evidence" value="ECO:0007669"/>
    <property type="project" value="TreeGrafter"/>
</dbReference>
<evidence type="ECO:0000256" key="2">
    <source>
        <dbReference type="ARBA" id="ARBA00023136"/>
    </source>
</evidence>
<dbReference type="KEGG" id="xfs:D934_12625"/>
<dbReference type="GO" id="GO:0001530">
    <property type="term" value="F:lipopolysaccharide binding"/>
    <property type="evidence" value="ECO:0007669"/>
    <property type="project" value="TreeGrafter"/>
</dbReference>
<reference evidence="7 8" key="1">
    <citation type="submission" date="2013-08" db="EMBL/GenBank/DDBJ databases">
        <authorList>
            <person name="Stouthamer R."/>
            <person name="Nunney L."/>
        </authorList>
    </citation>
    <scope>NUCLEOTIDE SEQUENCE [LARGE SCALE GENOMIC DNA]</scope>
    <source>
        <strain evidence="8">ann-1</strain>
    </source>
</reference>
<evidence type="ECO:0000313" key="8">
    <source>
        <dbReference type="Proteomes" id="UP000027215"/>
    </source>
</evidence>
<dbReference type="HOGENOM" id="CLU_103309_2_0_6"/>
<evidence type="ECO:0000256" key="6">
    <source>
        <dbReference type="HAMAP-Rule" id="MF_01186"/>
    </source>
</evidence>
<dbReference type="PATRIC" id="fig|155920.8.peg.2970"/>
<keyword evidence="3 6" id="KW-0564">Palmitate</keyword>
<dbReference type="Gene3D" id="3.30.160.150">
    <property type="entry name" value="Lipoprotein like domain"/>
    <property type="match status" value="1"/>
</dbReference>
<evidence type="ECO:0000256" key="3">
    <source>
        <dbReference type="ARBA" id="ARBA00023139"/>
    </source>
</evidence>
<keyword evidence="1 6" id="KW-0732">Signal</keyword>
<keyword evidence="4 6" id="KW-0998">Cell outer membrane</keyword>
<dbReference type="PROSITE" id="PS51257">
    <property type="entry name" value="PROKAR_LIPOPROTEIN"/>
    <property type="match status" value="1"/>
</dbReference>
<dbReference type="HAMAP" id="MF_01186">
    <property type="entry name" value="LPS_assembly_LptE"/>
    <property type="match status" value="1"/>
</dbReference>
<comment type="subcellular location">
    <subcellularLocation>
        <location evidence="6">Cell outer membrane</location>
        <topology evidence="6">Lipid-anchor</topology>
    </subcellularLocation>
</comment>
<dbReference type="PANTHER" id="PTHR38098">
    <property type="entry name" value="LPS-ASSEMBLY LIPOPROTEIN LPTE"/>
    <property type="match status" value="1"/>
</dbReference>
<dbReference type="EMBL" id="CP006696">
    <property type="protein sequence ID" value="AIC10733.1"/>
    <property type="molecule type" value="Genomic_DNA"/>
</dbReference>
<dbReference type="PANTHER" id="PTHR38098:SF1">
    <property type="entry name" value="LPS-ASSEMBLY LIPOPROTEIN LPTE"/>
    <property type="match status" value="1"/>
</dbReference>